<gene>
    <name evidence="2" type="ORF">METZ01_LOCUS314635</name>
</gene>
<feature type="transmembrane region" description="Helical" evidence="1">
    <location>
        <begin position="12"/>
        <end position="31"/>
    </location>
</feature>
<name>A0A382NQD2_9ZZZZ</name>
<proteinExistence type="predicted"/>
<keyword evidence="1" id="KW-0812">Transmembrane</keyword>
<sequence length="77" mass="8187">MDWLTKAGDWVKGIAHISILLIALGVVWQVLFGKVVPFVGGDIVGNISGLVTSLGSGGLVGLITVGILLWLFRHFDE</sequence>
<evidence type="ECO:0000313" key="2">
    <source>
        <dbReference type="EMBL" id="SVC61781.1"/>
    </source>
</evidence>
<reference evidence="2" key="1">
    <citation type="submission" date="2018-05" db="EMBL/GenBank/DDBJ databases">
        <authorList>
            <person name="Lanie J.A."/>
            <person name="Ng W.-L."/>
            <person name="Kazmierczak K.M."/>
            <person name="Andrzejewski T.M."/>
            <person name="Davidsen T.M."/>
            <person name="Wayne K.J."/>
            <person name="Tettelin H."/>
            <person name="Glass J.I."/>
            <person name="Rusch D."/>
            <person name="Podicherti R."/>
            <person name="Tsui H.-C.T."/>
            <person name="Winkler M.E."/>
        </authorList>
    </citation>
    <scope>NUCLEOTIDE SEQUENCE</scope>
</reference>
<protein>
    <recommendedName>
        <fullName evidence="3">DNA translocase FtsK 4TM region domain-containing protein</fullName>
    </recommendedName>
</protein>
<keyword evidence="1" id="KW-1133">Transmembrane helix</keyword>
<accession>A0A382NQD2</accession>
<dbReference type="EMBL" id="UINC01101175">
    <property type="protein sequence ID" value="SVC61781.1"/>
    <property type="molecule type" value="Genomic_DNA"/>
</dbReference>
<evidence type="ECO:0008006" key="3">
    <source>
        <dbReference type="Google" id="ProtNLM"/>
    </source>
</evidence>
<keyword evidence="1" id="KW-0472">Membrane</keyword>
<dbReference type="AlphaFoldDB" id="A0A382NQD2"/>
<evidence type="ECO:0000256" key="1">
    <source>
        <dbReference type="SAM" id="Phobius"/>
    </source>
</evidence>
<organism evidence="2">
    <name type="scientific">marine metagenome</name>
    <dbReference type="NCBI Taxonomy" id="408172"/>
    <lineage>
        <taxon>unclassified sequences</taxon>
        <taxon>metagenomes</taxon>
        <taxon>ecological metagenomes</taxon>
    </lineage>
</organism>
<feature type="transmembrane region" description="Helical" evidence="1">
    <location>
        <begin position="51"/>
        <end position="72"/>
    </location>
</feature>